<sequence length="344" mass="37681">MGDVRRKLVIVGDGACGKTCLLIVYSKKQFPEGYAESDIQGCLSINKTGGFRDPGSSFIKTGLKITTVYVPTVFENYIADINIDGRRVELALWDTAGQEDYDRLRPLSYPDSHVILICFAVDSPDSLDNVQEKMETGSLLQRKLVVVGDGGCGKTCFLHSYVKNEFPEEYVPTLFENHVSDIVVDGQQVTLSIWDSTGQENLASLRVMGYADVSVIMVAYSIGSPSSLQNVEHQWVGELHQHCPGVPIVLVGLKSDLRSNIDVLRELARVGESPVSEQQGRDVARKIGAVAYVECSARLRENIGAVFEAATRATMKRGVEHSKSAEQTPAQAQPSLFSYCPCLV</sequence>
<dbReference type="PRINTS" id="PR00449">
    <property type="entry name" value="RASTRNSFRMNG"/>
</dbReference>
<gene>
    <name evidence="4" type="ORF">CcCBS67573_g07143</name>
</gene>
<dbReference type="AlphaFoldDB" id="A0A507EZE3"/>
<keyword evidence="3" id="KW-0342">GTP-binding</keyword>
<protein>
    <recommendedName>
        <fullName evidence="6">Small monomeric GTPase</fullName>
    </recommendedName>
</protein>
<accession>A0A507EZE3</accession>
<evidence type="ECO:0000256" key="1">
    <source>
        <dbReference type="ARBA" id="ARBA00010142"/>
    </source>
</evidence>
<dbReference type="FunFam" id="3.40.50.300:FF:001179">
    <property type="entry name" value="Rho family GTPase"/>
    <property type="match status" value="1"/>
</dbReference>
<dbReference type="Pfam" id="PF00071">
    <property type="entry name" value="Ras"/>
    <property type="match status" value="3"/>
</dbReference>
<evidence type="ECO:0000256" key="3">
    <source>
        <dbReference type="ARBA" id="ARBA00023134"/>
    </source>
</evidence>
<dbReference type="Proteomes" id="UP000320333">
    <property type="component" value="Unassembled WGS sequence"/>
</dbReference>
<dbReference type="SMART" id="SM00174">
    <property type="entry name" value="RHO"/>
    <property type="match status" value="2"/>
</dbReference>
<dbReference type="InterPro" id="IPR027417">
    <property type="entry name" value="P-loop_NTPase"/>
</dbReference>
<reference evidence="4 5" key="1">
    <citation type="journal article" date="2019" name="Sci. Rep.">
        <title>Comparative genomics of chytrid fungi reveal insights into the obligate biotrophic and pathogenic lifestyle of Synchytrium endobioticum.</title>
        <authorList>
            <person name="van de Vossenberg B.T.L.H."/>
            <person name="Warris S."/>
            <person name="Nguyen H.D.T."/>
            <person name="van Gent-Pelzer M.P.E."/>
            <person name="Joly D.L."/>
            <person name="van de Geest H.C."/>
            <person name="Bonants P.J.M."/>
            <person name="Smith D.S."/>
            <person name="Levesque C.A."/>
            <person name="van der Lee T.A.J."/>
        </authorList>
    </citation>
    <scope>NUCLEOTIDE SEQUENCE [LARGE SCALE GENOMIC DNA]</scope>
    <source>
        <strain evidence="4 5">CBS 675.73</strain>
    </source>
</reference>
<dbReference type="PROSITE" id="PS51420">
    <property type="entry name" value="RHO"/>
    <property type="match status" value="1"/>
</dbReference>
<dbReference type="NCBIfam" id="TIGR00231">
    <property type="entry name" value="small_GTP"/>
    <property type="match status" value="2"/>
</dbReference>
<dbReference type="GO" id="GO:0005525">
    <property type="term" value="F:GTP binding"/>
    <property type="evidence" value="ECO:0007669"/>
    <property type="project" value="UniProtKB-KW"/>
</dbReference>
<dbReference type="OrthoDB" id="10321481at2759"/>
<dbReference type="InterPro" id="IPR003578">
    <property type="entry name" value="Small_GTPase_Rho"/>
</dbReference>
<dbReference type="GO" id="GO:0003924">
    <property type="term" value="F:GTPase activity"/>
    <property type="evidence" value="ECO:0007669"/>
    <property type="project" value="InterPro"/>
</dbReference>
<keyword evidence="5" id="KW-1185">Reference proteome</keyword>
<dbReference type="InterPro" id="IPR005225">
    <property type="entry name" value="Small_GTP-bd"/>
</dbReference>
<name>A0A507EZE3_9FUNG</name>
<dbReference type="SMART" id="SM00176">
    <property type="entry name" value="RAN"/>
    <property type="match status" value="1"/>
</dbReference>
<comment type="caution">
    <text evidence="4">The sequence shown here is derived from an EMBL/GenBank/DDBJ whole genome shotgun (WGS) entry which is preliminary data.</text>
</comment>
<dbReference type="STRING" id="246404.A0A507EZE3"/>
<dbReference type="InterPro" id="IPR001806">
    <property type="entry name" value="Small_GTPase"/>
</dbReference>
<comment type="similarity">
    <text evidence="1">Belongs to the small GTPase superfamily. Rho family.</text>
</comment>
<keyword evidence="2" id="KW-0547">Nucleotide-binding</keyword>
<evidence type="ECO:0000313" key="5">
    <source>
        <dbReference type="Proteomes" id="UP000320333"/>
    </source>
</evidence>
<evidence type="ECO:0000256" key="2">
    <source>
        <dbReference type="ARBA" id="ARBA00022741"/>
    </source>
</evidence>
<proteinExistence type="inferred from homology"/>
<dbReference type="EMBL" id="QEAP01000351">
    <property type="protein sequence ID" value="TPX68616.1"/>
    <property type="molecule type" value="Genomic_DNA"/>
</dbReference>
<dbReference type="PANTHER" id="PTHR24072">
    <property type="entry name" value="RHO FAMILY GTPASE"/>
    <property type="match status" value="1"/>
</dbReference>
<dbReference type="SUPFAM" id="SSF52540">
    <property type="entry name" value="P-loop containing nucleoside triphosphate hydrolases"/>
    <property type="match status" value="2"/>
</dbReference>
<dbReference type="PROSITE" id="PS51419">
    <property type="entry name" value="RAB"/>
    <property type="match status" value="1"/>
</dbReference>
<evidence type="ECO:0000313" key="4">
    <source>
        <dbReference type="EMBL" id="TPX68616.1"/>
    </source>
</evidence>
<organism evidence="4 5">
    <name type="scientific">Chytriomyces confervae</name>
    <dbReference type="NCBI Taxonomy" id="246404"/>
    <lineage>
        <taxon>Eukaryota</taxon>
        <taxon>Fungi</taxon>
        <taxon>Fungi incertae sedis</taxon>
        <taxon>Chytridiomycota</taxon>
        <taxon>Chytridiomycota incertae sedis</taxon>
        <taxon>Chytridiomycetes</taxon>
        <taxon>Chytridiales</taxon>
        <taxon>Chytriomycetaceae</taxon>
        <taxon>Chytriomyces</taxon>
    </lineage>
</organism>
<evidence type="ECO:0008006" key="6">
    <source>
        <dbReference type="Google" id="ProtNLM"/>
    </source>
</evidence>
<dbReference type="SMART" id="SM00173">
    <property type="entry name" value="RAS"/>
    <property type="match status" value="1"/>
</dbReference>
<dbReference type="GO" id="GO:0007264">
    <property type="term" value="P:small GTPase-mediated signal transduction"/>
    <property type="evidence" value="ECO:0007669"/>
    <property type="project" value="InterPro"/>
</dbReference>
<dbReference type="Gene3D" id="3.40.50.300">
    <property type="entry name" value="P-loop containing nucleotide triphosphate hydrolases"/>
    <property type="match status" value="2"/>
</dbReference>
<dbReference type="SMART" id="SM00175">
    <property type="entry name" value="RAB"/>
    <property type="match status" value="1"/>
</dbReference>
<dbReference type="CDD" id="cd00157">
    <property type="entry name" value="Rho"/>
    <property type="match status" value="1"/>
</dbReference>
<dbReference type="PROSITE" id="PS51421">
    <property type="entry name" value="RAS"/>
    <property type="match status" value="1"/>
</dbReference>